<name>A0A562B9J1_9BURK</name>
<evidence type="ECO:0000313" key="2">
    <source>
        <dbReference type="EMBL" id="TWG81803.1"/>
    </source>
</evidence>
<dbReference type="SUPFAM" id="SSF52540">
    <property type="entry name" value="P-loop containing nucleoside triphosphate hydrolases"/>
    <property type="match status" value="1"/>
</dbReference>
<protein>
    <submittedName>
        <fullName evidence="2">Pilus assembly protein CpaE</fullName>
    </submittedName>
</protein>
<dbReference type="Proteomes" id="UP000318141">
    <property type="component" value="Unassembled WGS sequence"/>
</dbReference>
<dbReference type="AlphaFoldDB" id="A0A562B9J1"/>
<sequence>MDMSWPPMDASQASGNANFVLVGASPAAHAWLSRALAKLGTVHLAPGSAAEVAQVAGRVGAVDAGVVFLHFEAQQALACTRLGQQLAQRFPQVPLVALADSPQPELMLAALRAGVKDFVDMREPAAAATVAQRLLLAREQAAPARRGKVLAVLGARPGVGATTLALHLAAMAAAGQHGQPHGESRAEQRAESRDALLLDLGLPARDGALYANLTPGFHFVDAVRNLRRFDPVFVQTALTRHARGFAVLPLPPSLAELRDIATAEALSLLDTLRGHFDLQVIDLGGFSHLDVMAQLVNAADEVLVVAEQSVGAIVSAAELIEEMRRRDAAPERMKLVVSRLQPRAGIDAAHIAQRLALPLAGTLPDCRERLLAATNAGALLGERDGDDPYRRAVRALLASLGLAPAMTAGRAGWPARLRASLRGWPAARPLTDSLAWPVAAMVRRLAHRTGQAER</sequence>
<dbReference type="GO" id="GO:0051782">
    <property type="term" value="P:negative regulation of cell division"/>
    <property type="evidence" value="ECO:0007669"/>
    <property type="project" value="TreeGrafter"/>
</dbReference>
<proteinExistence type="predicted"/>
<reference evidence="2 3" key="1">
    <citation type="submission" date="2019-07" db="EMBL/GenBank/DDBJ databases">
        <title>Genome sequencing of lignin-degrading bacterial isolates.</title>
        <authorList>
            <person name="Gladden J."/>
        </authorList>
    </citation>
    <scope>NUCLEOTIDE SEQUENCE [LARGE SCALE GENOMIC DNA]</scope>
    <source>
        <strain evidence="2 3">J11</strain>
    </source>
</reference>
<organism evidence="2 3">
    <name type="scientific">Cupriavidus gilardii J11</name>
    <dbReference type="NCBI Taxonomy" id="936133"/>
    <lineage>
        <taxon>Bacteria</taxon>
        <taxon>Pseudomonadati</taxon>
        <taxon>Pseudomonadota</taxon>
        <taxon>Betaproteobacteria</taxon>
        <taxon>Burkholderiales</taxon>
        <taxon>Burkholderiaceae</taxon>
        <taxon>Cupriavidus</taxon>
    </lineage>
</organism>
<dbReference type="GO" id="GO:0005829">
    <property type="term" value="C:cytosol"/>
    <property type="evidence" value="ECO:0007669"/>
    <property type="project" value="TreeGrafter"/>
</dbReference>
<dbReference type="GO" id="GO:0005524">
    <property type="term" value="F:ATP binding"/>
    <property type="evidence" value="ECO:0007669"/>
    <property type="project" value="TreeGrafter"/>
</dbReference>
<gene>
    <name evidence="2" type="ORF">L602_000400001220</name>
</gene>
<evidence type="ECO:0000313" key="3">
    <source>
        <dbReference type="Proteomes" id="UP000318141"/>
    </source>
</evidence>
<dbReference type="Gene3D" id="3.40.50.300">
    <property type="entry name" value="P-loop containing nucleotide triphosphate hydrolases"/>
    <property type="match status" value="1"/>
</dbReference>
<dbReference type="InterPro" id="IPR027417">
    <property type="entry name" value="P-loop_NTPase"/>
</dbReference>
<dbReference type="PANTHER" id="PTHR43384">
    <property type="entry name" value="SEPTUM SITE-DETERMINING PROTEIN MIND HOMOLOG, CHLOROPLASTIC-RELATED"/>
    <property type="match status" value="1"/>
</dbReference>
<dbReference type="Pfam" id="PF16968">
    <property type="entry name" value="TadZ_N"/>
    <property type="match status" value="1"/>
</dbReference>
<dbReference type="SUPFAM" id="SSF52172">
    <property type="entry name" value="CheY-like"/>
    <property type="match status" value="1"/>
</dbReference>
<accession>A0A562B9J1</accession>
<dbReference type="GO" id="GO:0016887">
    <property type="term" value="F:ATP hydrolysis activity"/>
    <property type="evidence" value="ECO:0007669"/>
    <property type="project" value="TreeGrafter"/>
</dbReference>
<dbReference type="InterPro" id="IPR050625">
    <property type="entry name" value="ParA/MinD_ATPase"/>
</dbReference>
<dbReference type="InterPro" id="IPR031580">
    <property type="entry name" value="TadZ_N"/>
</dbReference>
<evidence type="ECO:0000259" key="1">
    <source>
        <dbReference type="Pfam" id="PF16968"/>
    </source>
</evidence>
<comment type="caution">
    <text evidence="2">The sequence shown here is derived from an EMBL/GenBank/DDBJ whole genome shotgun (WGS) entry which is preliminary data.</text>
</comment>
<dbReference type="Gene3D" id="3.40.50.2300">
    <property type="match status" value="1"/>
</dbReference>
<dbReference type="PANTHER" id="PTHR43384:SF13">
    <property type="entry name" value="SLR0110 PROTEIN"/>
    <property type="match status" value="1"/>
</dbReference>
<feature type="domain" description="Pilus assembly protein TadZ N-terminal" evidence="1">
    <location>
        <begin position="16"/>
        <end position="138"/>
    </location>
</feature>
<keyword evidence="3" id="KW-1185">Reference proteome</keyword>
<dbReference type="InterPro" id="IPR011006">
    <property type="entry name" value="CheY-like_superfamily"/>
</dbReference>
<dbReference type="EMBL" id="VLJN01000034">
    <property type="protein sequence ID" value="TWG81803.1"/>
    <property type="molecule type" value="Genomic_DNA"/>
</dbReference>
<dbReference type="GO" id="GO:0009898">
    <property type="term" value="C:cytoplasmic side of plasma membrane"/>
    <property type="evidence" value="ECO:0007669"/>
    <property type="project" value="TreeGrafter"/>
</dbReference>
<dbReference type="OrthoDB" id="8531995at2"/>